<dbReference type="SFLD" id="SFLDG01067">
    <property type="entry name" value="SPASM/twitch_domain_containing"/>
    <property type="match status" value="1"/>
</dbReference>
<dbReference type="SFLD" id="SFLDS00029">
    <property type="entry name" value="Radical_SAM"/>
    <property type="match status" value="1"/>
</dbReference>
<accession>A0A378XQK7</accession>
<dbReference type="InterPro" id="IPR007197">
    <property type="entry name" value="rSAM"/>
</dbReference>
<evidence type="ECO:0000313" key="10">
    <source>
        <dbReference type="Proteomes" id="UP000254400"/>
    </source>
</evidence>
<gene>
    <name evidence="9" type="primary">ydeM</name>
    <name evidence="9" type="ORF">NCTC10343_00317</name>
</gene>
<name>A0A378XQK7_PAEPO</name>
<keyword evidence="3" id="KW-0949">S-adenosyl-L-methionine</keyword>
<dbReference type="NCBIfam" id="TIGR04068">
    <property type="entry name" value="rSAM_ocin_clost"/>
    <property type="match status" value="1"/>
</dbReference>
<evidence type="ECO:0000259" key="8">
    <source>
        <dbReference type="PROSITE" id="PS51918"/>
    </source>
</evidence>
<keyword evidence="2" id="KW-0004">4Fe-4S</keyword>
<reference evidence="9 10" key="1">
    <citation type="submission" date="2018-06" db="EMBL/GenBank/DDBJ databases">
        <authorList>
            <consortium name="Pathogen Informatics"/>
            <person name="Doyle S."/>
        </authorList>
    </citation>
    <scope>NUCLEOTIDE SEQUENCE [LARGE SCALE GENOMIC DNA]</scope>
    <source>
        <strain evidence="9 10">NCTC10343</strain>
    </source>
</reference>
<dbReference type="InterPro" id="IPR013785">
    <property type="entry name" value="Aldolase_TIM"/>
</dbReference>
<dbReference type="Proteomes" id="UP000254400">
    <property type="component" value="Unassembled WGS sequence"/>
</dbReference>
<evidence type="ECO:0000256" key="4">
    <source>
        <dbReference type="ARBA" id="ARBA00022723"/>
    </source>
</evidence>
<evidence type="ECO:0000313" key="9">
    <source>
        <dbReference type="EMBL" id="SUA62438.1"/>
    </source>
</evidence>
<feature type="domain" description="Radical SAM core" evidence="8">
    <location>
        <begin position="89"/>
        <end position="323"/>
    </location>
</feature>
<dbReference type="AlphaFoldDB" id="A0A378XQK7"/>
<dbReference type="PANTHER" id="PTHR43273:SF3">
    <property type="entry name" value="ANAEROBIC SULFATASE-MATURATING ENZYME HOMOLOG ASLB-RELATED"/>
    <property type="match status" value="1"/>
</dbReference>
<evidence type="ECO:0000256" key="3">
    <source>
        <dbReference type="ARBA" id="ARBA00022691"/>
    </source>
</evidence>
<evidence type="ECO:0000256" key="2">
    <source>
        <dbReference type="ARBA" id="ARBA00022485"/>
    </source>
</evidence>
<dbReference type="InterPro" id="IPR000385">
    <property type="entry name" value="MoaA_NifB_PqqE_Fe-S-bd_CS"/>
</dbReference>
<dbReference type="SFLD" id="SFLDG01386">
    <property type="entry name" value="main_SPASM_domain-containing"/>
    <property type="match status" value="1"/>
</dbReference>
<organism evidence="9 10">
    <name type="scientific">Paenibacillus polymyxa</name>
    <name type="common">Bacillus polymyxa</name>
    <dbReference type="NCBI Taxonomy" id="1406"/>
    <lineage>
        <taxon>Bacteria</taxon>
        <taxon>Bacillati</taxon>
        <taxon>Bacillota</taxon>
        <taxon>Bacilli</taxon>
        <taxon>Bacillales</taxon>
        <taxon>Paenibacillaceae</taxon>
        <taxon>Paenibacillus</taxon>
    </lineage>
</organism>
<dbReference type="GO" id="GO:0046872">
    <property type="term" value="F:metal ion binding"/>
    <property type="evidence" value="ECO:0007669"/>
    <property type="project" value="UniProtKB-KW"/>
</dbReference>
<dbReference type="Pfam" id="PF04055">
    <property type="entry name" value="Radical_SAM"/>
    <property type="match status" value="1"/>
</dbReference>
<dbReference type="GeneID" id="93349169"/>
<dbReference type="EMBL" id="UGSC01000001">
    <property type="protein sequence ID" value="SUA62438.1"/>
    <property type="molecule type" value="Genomic_DNA"/>
</dbReference>
<dbReference type="InterPro" id="IPR024001">
    <property type="entry name" value="Cys-rich_pep_rSAM_mat_CcpM"/>
</dbReference>
<dbReference type="InterPro" id="IPR023867">
    <property type="entry name" value="Sulphatase_maturase_rSAM"/>
</dbReference>
<keyword evidence="5" id="KW-0408">Iron</keyword>
<dbReference type="InterPro" id="IPR058240">
    <property type="entry name" value="rSAM_sf"/>
</dbReference>
<proteinExistence type="inferred from homology"/>
<keyword evidence="6" id="KW-0411">Iron-sulfur</keyword>
<dbReference type="GO" id="GO:0051539">
    <property type="term" value="F:4 iron, 4 sulfur cluster binding"/>
    <property type="evidence" value="ECO:0007669"/>
    <property type="project" value="UniProtKB-KW"/>
</dbReference>
<dbReference type="Gene3D" id="3.20.20.70">
    <property type="entry name" value="Aldolase class I"/>
    <property type="match status" value="1"/>
</dbReference>
<dbReference type="PANTHER" id="PTHR43273">
    <property type="entry name" value="ANAEROBIC SULFATASE-MATURATING ENZYME HOMOLOG ASLB-RELATED"/>
    <property type="match status" value="1"/>
</dbReference>
<evidence type="ECO:0000256" key="1">
    <source>
        <dbReference type="ARBA" id="ARBA00001966"/>
    </source>
</evidence>
<comment type="similarity">
    <text evidence="7">Belongs to the radical SAM superfamily. Anaerobic sulfatase-maturating enzyme family.</text>
</comment>
<dbReference type="GO" id="GO:0016491">
    <property type="term" value="F:oxidoreductase activity"/>
    <property type="evidence" value="ECO:0007669"/>
    <property type="project" value="InterPro"/>
</dbReference>
<evidence type="ECO:0000256" key="5">
    <source>
        <dbReference type="ARBA" id="ARBA00023004"/>
    </source>
</evidence>
<evidence type="ECO:0000256" key="7">
    <source>
        <dbReference type="ARBA" id="ARBA00023601"/>
    </source>
</evidence>
<keyword evidence="4" id="KW-0479">Metal-binding</keyword>
<dbReference type="PROSITE" id="PS01305">
    <property type="entry name" value="MOAA_NIFB_PQQE"/>
    <property type="match status" value="1"/>
</dbReference>
<dbReference type="CDD" id="cd01335">
    <property type="entry name" value="Radical_SAM"/>
    <property type="match status" value="1"/>
</dbReference>
<dbReference type="SUPFAM" id="SSF102114">
    <property type="entry name" value="Radical SAM enzymes"/>
    <property type="match status" value="1"/>
</dbReference>
<dbReference type="SFLD" id="SFLDG01384">
    <property type="entry name" value="thioether_bond_formation_requi"/>
    <property type="match status" value="1"/>
</dbReference>
<dbReference type="RefSeq" id="WP_029514785.1">
    <property type="nucleotide sequence ID" value="NZ_CP025957.1"/>
</dbReference>
<dbReference type="PROSITE" id="PS51918">
    <property type="entry name" value="RADICAL_SAM"/>
    <property type="match status" value="1"/>
</dbReference>
<protein>
    <submittedName>
        <fullName evidence="9">Arylsulfatase regulator</fullName>
    </submittedName>
</protein>
<comment type="cofactor">
    <cofactor evidence="1">
        <name>[4Fe-4S] cluster</name>
        <dbReference type="ChEBI" id="CHEBI:49883"/>
    </cofactor>
</comment>
<evidence type="ECO:0000256" key="6">
    <source>
        <dbReference type="ARBA" id="ARBA00023014"/>
    </source>
</evidence>
<sequence length="484" mass="56598">MNMCQPFIYTFQTRLHHYVYDVNTNLILRIKEEAYHFLNSHSSFDLDEMDATPELQQYIRDLLDNGFLSSQRPQIMMHPKTKHLEHMLQHQLKTLTLQVTQNCNLRCSYCVYSGGYENRGHTSLMMDFETARKCIDFVIDRSVDSDRLDFGFYGGEPLINFPLIKQCVEYIKEQVAYRDVGFHLTTNGTLLNEEILDFLDEHHFVLTISLDGDQENHDRNRRFAVNGRGSFDTIIANVDKIKRNYPALFEWINFNVVLDTRNDFGCINDFYTNYETFESLYSVRSSYINDAYVKDEILYRNEFIEQRGYEVFKMMLSKFGRVDESHVSKLIKDYYIQIYFRMFHYRKPSAGMPIEAHHGGPCVPGVQRLFADVHGNLFPCERVSEQSEVVQIGKVDTGFEIDKISQILNVGTVTEDACKDCWNFRFCTLCVAVADDLHTLSKEKKLSHCSVVKNDIRHTLLDFCMMNELGYDFSEDTILDFEKA</sequence>